<dbReference type="AlphaFoldDB" id="A0AAW7MMS6"/>
<gene>
    <name evidence="1" type="ORF">DBA34_00960</name>
    <name evidence="2" type="ORF">DBA34_12355</name>
    <name evidence="3" type="ORF">DBB29_15665</name>
</gene>
<dbReference type="Proteomes" id="UP001172791">
    <property type="component" value="Unassembled WGS sequence"/>
</dbReference>
<accession>A0AAW7MMS6</accession>
<sequence>MTPYYGAEAEEIAIRAAHEAAAIMDQQVDIINATIDEL</sequence>
<evidence type="ECO:0000313" key="1">
    <source>
        <dbReference type="EMBL" id="MDN4571839.1"/>
    </source>
</evidence>
<protein>
    <submittedName>
        <fullName evidence="2">Uncharacterized protein</fullName>
    </submittedName>
</protein>
<proteinExistence type="predicted"/>
<reference evidence="2" key="1">
    <citation type="submission" date="2018-04" db="EMBL/GenBank/DDBJ databases">
        <authorList>
            <person name="Jy Z."/>
        </authorList>
    </citation>
    <scope>NUCLEOTIDE SEQUENCE</scope>
    <source>
        <strain evidence="3">AS13</strain>
        <strain evidence="2">LA18</strain>
    </source>
</reference>
<dbReference type="Proteomes" id="UP001172788">
    <property type="component" value="Unassembled WGS sequence"/>
</dbReference>
<evidence type="ECO:0000313" key="5">
    <source>
        <dbReference type="Proteomes" id="UP001172791"/>
    </source>
</evidence>
<comment type="caution">
    <text evidence="2">The sequence shown here is derived from an EMBL/GenBank/DDBJ whole genome shotgun (WGS) entry which is preliminary data.</text>
</comment>
<evidence type="ECO:0000313" key="3">
    <source>
        <dbReference type="EMBL" id="MDN4579551.1"/>
    </source>
</evidence>
<keyword evidence="4" id="KW-1185">Reference proteome</keyword>
<organism evidence="2 5">
    <name type="scientific">Pandoraea cepalis</name>
    <dbReference type="NCBI Taxonomy" id="2508294"/>
    <lineage>
        <taxon>Bacteria</taxon>
        <taxon>Pseudomonadati</taxon>
        <taxon>Pseudomonadota</taxon>
        <taxon>Betaproteobacteria</taxon>
        <taxon>Burkholderiales</taxon>
        <taxon>Burkholderiaceae</taxon>
        <taxon>Pandoraea</taxon>
    </lineage>
</organism>
<evidence type="ECO:0000313" key="4">
    <source>
        <dbReference type="Proteomes" id="UP001172788"/>
    </source>
</evidence>
<dbReference type="EMBL" id="QAID01000043">
    <property type="protein sequence ID" value="MDN4579551.1"/>
    <property type="molecule type" value="Genomic_DNA"/>
</dbReference>
<name>A0AAW7MMS6_9BURK</name>
<dbReference type="EMBL" id="QAIC01000040">
    <property type="protein sequence ID" value="MDN4574047.1"/>
    <property type="molecule type" value="Genomic_DNA"/>
</dbReference>
<feature type="non-terminal residue" evidence="2">
    <location>
        <position position="38"/>
    </location>
</feature>
<dbReference type="EMBL" id="QAIC01000022">
    <property type="protein sequence ID" value="MDN4571839.1"/>
    <property type="molecule type" value="Genomic_DNA"/>
</dbReference>
<evidence type="ECO:0000313" key="2">
    <source>
        <dbReference type="EMBL" id="MDN4574047.1"/>
    </source>
</evidence>